<dbReference type="InterPro" id="IPR036928">
    <property type="entry name" value="AS_sf"/>
</dbReference>
<dbReference type="NCBIfam" id="NF006006">
    <property type="entry name" value="PRK08137.1"/>
    <property type="match status" value="1"/>
</dbReference>
<feature type="signal peptide" evidence="1">
    <location>
        <begin position="1"/>
        <end position="27"/>
    </location>
</feature>
<dbReference type="PANTHER" id="PTHR42678">
    <property type="entry name" value="AMIDASE"/>
    <property type="match status" value="1"/>
</dbReference>
<feature type="domain" description="Amidase" evidence="2">
    <location>
        <begin position="68"/>
        <end position="512"/>
    </location>
</feature>
<dbReference type="Pfam" id="PF01425">
    <property type="entry name" value="Amidase"/>
    <property type="match status" value="1"/>
</dbReference>
<evidence type="ECO:0000313" key="3">
    <source>
        <dbReference type="EMBL" id="GAA3588574.1"/>
    </source>
</evidence>
<organism evidence="3 4">
    <name type="scientific">Nonomuraea rosea</name>
    <dbReference type="NCBI Taxonomy" id="638574"/>
    <lineage>
        <taxon>Bacteria</taxon>
        <taxon>Bacillati</taxon>
        <taxon>Actinomycetota</taxon>
        <taxon>Actinomycetes</taxon>
        <taxon>Streptosporangiales</taxon>
        <taxon>Streptosporangiaceae</taxon>
        <taxon>Nonomuraea</taxon>
    </lineage>
</organism>
<dbReference type="RefSeq" id="WP_345570853.1">
    <property type="nucleotide sequence ID" value="NZ_BAABDQ010000024.1"/>
</dbReference>
<sequence length="536" mass="56004">MKPTHPLRWLTAAVLALGLSTVAPASAAAQHAPPRPSGTLLRGLDLDRATVLDLQRAMNGGRFDSVALTGFYLDRIRKVDPLLHAVVQTDPEALREAARSDQRRRRGARGPLEGIPVLLKDNIDTTGRLRTTAGSLALLGSRPAREAFLVERLRAAGAVVLGKANLSEWANFRSTTSSSGWSAVRGQTNNPYVLDRNPCGSSSGSAVAAAASLAAVTIGTETDGSIVCPAGINGVVGIKPTLGLVSRAGVVPISAAQDTAGPLTRNVTDAAAVLSAIQGADPRDPATVPGGNRDYLGALRPDALAGKRIGVWRSAAGDNQDVLATLDAAVATLKARGATVVDDVELEGIDEVGEPEFAALLTEFKHDLNVYLAQTPGRHPRDLAGLIAFNQRHASTELRYFGQELFEQSQATTGDLTDPAYRALREKATSLARQAIDTATARNRLDAVLAPTNHGAWVTDLENGDDFTGFVSSSAPAAVSGYPAITVPAGHARGVLPLGVTFFGGPFSEPALIALGYAFEQATAVRKPPAYLPTLP</sequence>
<dbReference type="SUPFAM" id="SSF75304">
    <property type="entry name" value="Amidase signature (AS) enzymes"/>
    <property type="match status" value="1"/>
</dbReference>
<evidence type="ECO:0000256" key="1">
    <source>
        <dbReference type="SAM" id="SignalP"/>
    </source>
</evidence>
<dbReference type="Gene3D" id="3.90.1300.10">
    <property type="entry name" value="Amidase signature (AS) domain"/>
    <property type="match status" value="1"/>
</dbReference>
<gene>
    <name evidence="3" type="ORF">GCM10022419_083650</name>
</gene>
<name>A0ABP6YV45_9ACTN</name>
<dbReference type="EMBL" id="BAABDQ010000024">
    <property type="protein sequence ID" value="GAA3588574.1"/>
    <property type="molecule type" value="Genomic_DNA"/>
</dbReference>
<reference evidence="4" key="1">
    <citation type="journal article" date="2019" name="Int. J. Syst. Evol. Microbiol.">
        <title>The Global Catalogue of Microorganisms (GCM) 10K type strain sequencing project: providing services to taxonomists for standard genome sequencing and annotation.</title>
        <authorList>
            <consortium name="The Broad Institute Genomics Platform"/>
            <consortium name="The Broad Institute Genome Sequencing Center for Infectious Disease"/>
            <person name="Wu L."/>
            <person name="Ma J."/>
        </authorList>
    </citation>
    <scope>NUCLEOTIDE SEQUENCE [LARGE SCALE GENOMIC DNA]</scope>
    <source>
        <strain evidence="4">JCM 17326</strain>
    </source>
</reference>
<evidence type="ECO:0000259" key="2">
    <source>
        <dbReference type="Pfam" id="PF01425"/>
    </source>
</evidence>
<keyword evidence="1" id="KW-0732">Signal</keyword>
<accession>A0ABP6YV45</accession>
<keyword evidence="4" id="KW-1185">Reference proteome</keyword>
<dbReference type="InterPro" id="IPR023631">
    <property type="entry name" value="Amidase_dom"/>
</dbReference>
<feature type="chain" id="PRO_5046734225" evidence="1">
    <location>
        <begin position="28"/>
        <end position="536"/>
    </location>
</feature>
<dbReference type="PANTHER" id="PTHR42678:SF34">
    <property type="entry name" value="OS04G0183300 PROTEIN"/>
    <property type="match status" value="1"/>
</dbReference>
<proteinExistence type="predicted"/>
<evidence type="ECO:0000313" key="4">
    <source>
        <dbReference type="Proteomes" id="UP001500630"/>
    </source>
</evidence>
<comment type="caution">
    <text evidence="3">The sequence shown here is derived from an EMBL/GenBank/DDBJ whole genome shotgun (WGS) entry which is preliminary data.</text>
</comment>
<protein>
    <submittedName>
        <fullName evidence="3">Amidase</fullName>
    </submittedName>
</protein>
<dbReference type="Proteomes" id="UP001500630">
    <property type="component" value="Unassembled WGS sequence"/>
</dbReference>